<keyword evidence="2" id="KW-1185">Reference proteome</keyword>
<proteinExistence type="predicted"/>
<reference evidence="1 2" key="1">
    <citation type="submission" date="2017-12" db="EMBL/GenBank/DDBJ databases">
        <authorList>
            <person name="Pombert J.-F."/>
            <person name="Haag K.L."/>
            <person name="Ebert D."/>
        </authorList>
    </citation>
    <scope>NUCLEOTIDE SEQUENCE [LARGE SCALE GENOMIC DNA]</scope>
    <source>
        <strain evidence="1">IL-G-3</strain>
    </source>
</reference>
<evidence type="ECO:0000313" key="2">
    <source>
        <dbReference type="Proteomes" id="UP000292282"/>
    </source>
</evidence>
<dbReference type="VEuPathDB" id="MicrosporidiaDB:CWI38_1760p0010"/>
<comment type="caution">
    <text evidence="1">The sequence shown here is derived from an EMBL/GenBank/DDBJ whole genome shotgun (WGS) entry which is preliminary data.</text>
</comment>
<evidence type="ECO:0000313" key="1">
    <source>
        <dbReference type="EMBL" id="TBU10437.1"/>
    </source>
</evidence>
<dbReference type="EMBL" id="PITK01001760">
    <property type="protein sequence ID" value="TBU10437.1"/>
    <property type="molecule type" value="Genomic_DNA"/>
</dbReference>
<dbReference type="AlphaFoldDB" id="A0A4Q9LQF3"/>
<accession>A0A4Q9LQF3</accession>
<organism evidence="1 2">
    <name type="scientific">Hamiltosporidium tvaerminnensis</name>
    <dbReference type="NCBI Taxonomy" id="1176355"/>
    <lineage>
        <taxon>Eukaryota</taxon>
        <taxon>Fungi</taxon>
        <taxon>Fungi incertae sedis</taxon>
        <taxon>Microsporidia</taxon>
        <taxon>Dubosqiidae</taxon>
        <taxon>Hamiltosporidium</taxon>
    </lineage>
</organism>
<dbReference type="Proteomes" id="UP000292282">
    <property type="component" value="Unassembled WGS sequence"/>
</dbReference>
<protein>
    <submittedName>
        <fullName evidence="1">Uncharacterized protein</fullName>
    </submittedName>
</protein>
<gene>
    <name evidence="1" type="ORF">CWI38_1760p0010</name>
</gene>
<name>A0A4Q9LQF3_9MICR</name>
<sequence>MKANTHEFKEIYSTFVLKKTVETISFDRRKRIESEPNAKRAEESVGGCFEESLKAPATKINFKISEP</sequence>